<sequence>MCVPINSYGGRGVGQKKMGPEMQAHAIVYPSYIDPPPGPPPEEPRFTKRPIAVDLNQGHDWEAASPIHFGKSQSVEWNVKVMDIGFIAQKSLADFDAFWREEYFPS</sequence>
<evidence type="ECO:0000313" key="2">
    <source>
        <dbReference type="EMBL" id="EXJ66524.1"/>
    </source>
</evidence>
<gene>
    <name evidence="2" type="ORF">A1O5_10193</name>
</gene>
<protein>
    <recommendedName>
        <fullName evidence="1">DUF6590 domain-containing protein</fullName>
    </recommendedName>
</protein>
<dbReference type="OrthoDB" id="3559580at2759"/>
<dbReference type="HOGENOM" id="CLU_2223003_0_0_1"/>
<accession>W9X7U3</accession>
<organism evidence="2 3">
    <name type="scientific">Cladophialophora psammophila CBS 110553</name>
    <dbReference type="NCBI Taxonomy" id="1182543"/>
    <lineage>
        <taxon>Eukaryota</taxon>
        <taxon>Fungi</taxon>
        <taxon>Dikarya</taxon>
        <taxon>Ascomycota</taxon>
        <taxon>Pezizomycotina</taxon>
        <taxon>Eurotiomycetes</taxon>
        <taxon>Chaetothyriomycetidae</taxon>
        <taxon>Chaetothyriales</taxon>
        <taxon>Herpotrichiellaceae</taxon>
        <taxon>Cladophialophora</taxon>
    </lineage>
</organism>
<dbReference type="AlphaFoldDB" id="W9X7U3"/>
<dbReference type="RefSeq" id="XP_007748961.1">
    <property type="nucleotide sequence ID" value="XM_007750771.1"/>
</dbReference>
<dbReference type="Pfam" id="PF20233">
    <property type="entry name" value="DUF6590"/>
    <property type="match status" value="1"/>
</dbReference>
<evidence type="ECO:0000259" key="1">
    <source>
        <dbReference type="Pfam" id="PF20233"/>
    </source>
</evidence>
<dbReference type="Proteomes" id="UP000019471">
    <property type="component" value="Unassembled WGS sequence"/>
</dbReference>
<dbReference type="InterPro" id="IPR046497">
    <property type="entry name" value="DUF6590"/>
</dbReference>
<proteinExistence type="predicted"/>
<dbReference type="GeneID" id="19194888"/>
<name>W9X7U3_9EURO</name>
<keyword evidence="3" id="KW-1185">Reference proteome</keyword>
<dbReference type="EMBL" id="AMGX01000019">
    <property type="protein sequence ID" value="EXJ66524.1"/>
    <property type="molecule type" value="Genomic_DNA"/>
</dbReference>
<comment type="caution">
    <text evidence="2">The sequence shown here is derived from an EMBL/GenBank/DDBJ whole genome shotgun (WGS) entry which is preliminary data.</text>
</comment>
<reference evidence="2 3" key="1">
    <citation type="submission" date="2013-03" db="EMBL/GenBank/DDBJ databases">
        <title>The Genome Sequence of Cladophialophora psammophila CBS 110553.</title>
        <authorList>
            <consortium name="The Broad Institute Genomics Platform"/>
            <person name="Cuomo C."/>
            <person name="de Hoog S."/>
            <person name="Gorbushina A."/>
            <person name="Walker B."/>
            <person name="Young S.K."/>
            <person name="Zeng Q."/>
            <person name="Gargeya S."/>
            <person name="Fitzgerald M."/>
            <person name="Haas B."/>
            <person name="Abouelleil A."/>
            <person name="Allen A.W."/>
            <person name="Alvarado L."/>
            <person name="Arachchi H.M."/>
            <person name="Berlin A.M."/>
            <person name="Chapman S.B."/>
            <person name="Gainer-Dewar J."/>
            <person name="Goldberg J."/>
            <person name="Griggs A."/>
            <person name="Gujja S."/>
            <person name="Hansen M."/>
            <person name="Howarth C."/>
            <person name="Imamovic A."/>
            <person name="Ireland A."/>
            <person name="Larimer J."/>
            <person name="McCowan C."/>
            <person name="Murphy C."/>
            <person name="Pearson M."/>
            <person name="Poon T.W."/>
            <person name="Priest M."/>
            <person name="Roberts A."/>
            <person name="Saif S."/>
            <person name="Shea T."/>
            <person name="Sisk P."/>
            <person name="Sykes S."/>
            <person name="Wortman J."/>
            <person name="Nusbaum C."/>
            <person name="Birren B."/>
        </authorList>
    </citation>
    <scope>NUCLEOTIDE SEQUENCE [LARGE SCALE GENOMIC DNA]</scope>
    <source>
        <strain evidence="2 3">CBS 110553</strain>
    </source>
</reference>
<feature type="domain" description="DUF6590" evidence="1">
    <location>
        <begin position="1"/>
        <end position="96"/>
    </location>
</feature>
<evidence type="ECO:0000313" key="3">
    <source>
        <dbReference type="Proteomes" id="UP000019471"/>
    </source>
</evidence>